<dbReference type="PANTHER" id="PTHR25462:SF296">
    <property type="entry name" value="MEIOTIC P26, ISOFORM F"/>
    <property type="match status" value="1"/>
</dbReference>
<keyword evidence="3" id="KW-0732">Signal</keyword>
<reference evidence="5" key="1">
    <citation type="submission" date="2018-11" db="EMBL/GenBank/DDBJ databases">
        <authorList>
            <person name="Alioto T."/>
            <person name="Alioto T."/>
        </authorList>
    </citation>
    <scope>NUCLEOTIDE SEQUENCE</scope>
</reference>
<keyword evidence="1" id="KW-0863">Zinc-finger</keyword>
<proteinExistence type="predicted"/>
<keyword evidence="1" id="KW-0479">Metal-binding</keyword>
<dbReference type="GO" id="GO:0008270">
    <property type="term" value="F:zinc ion binding"/>
    <property type="evidence" value="ECO:0007669"/>
    <property type="project" value="UniProtKB-KW"/>
</dbReference>
<dbReference type="SUPFAM" id="SSF101898">
    <property type="entry name" value="NHL repeat"/>
    <property type="match status" value="1"/>
</dbReference>
<comment type="caution">
    <text evidence="5">The sequence shown here is derived from an EMBL/GenBank/DDBJ whole genome shotgun (WGS) entry which is preliminary data.</text>
</comment>
<dbReference type="PROSITE" id="PS50119">
    <property type="entry name" value="ZF_BBOX"/>
    <property type="match status" value="1"/>
</dbReference>
<dbReference type="Gene3D" id="3.30.160.60">
    <property type="entry name" value="Classic Zinc Finger"/>
    <property type="match status" value="1"/>
</dbReference>
<protein>
    <recommendedName>
        <fullName evidence="4">B box-type domain-containing protein</fullName>
    </recommendedName>
</protein>
<keyword evidence="1" id="KW-0862">Zinc</keyword>
<keyword evidence="2" id="KW-0175">Coiled coil</keyword>
<dbReference type="InterPro" id="IPR047153">
    <property type="entry name" value="TRIM45/56/19-like"/>
</dbReference>
<dbReference type="GO" id="GO:0005654">
    <property type="term" value="C:nucleoplasm"/>
    <property type="evidence" value="ECO:0007669"/>
    <property type="project" value="TreeGrafter"/>
</dbReference>
<evidence type="ECO:0000259" key="4">
    <source>
        <dbReference type="PROSITE" id="PS50119"/>
    </source>
</evidence>
<dbReference type="OrthoDB" id="6171570at2759"/>
<dbReference type="InterPro" id="IPR011042">
    <property type="entry name" value="6-blade_b-propeller_TolB-like"/>
</dbReference>
<feature type="coiled-coil region" evidence="2">
    <location>
        <begin position="127"/>
        <end position="179"/>
    </location>
</feature>
<dbReference type="Gene3D" id="2.120.10.30">
    <property type="entry name" value="TolB, C-terminal domain"/>
    <property type="match status" value="1"/>
</dbReference>
<feature type="domain" description="B box-type" evidence="4">
    <location>
        <begin position="11"/>
        <end position="61"/>
    </location>
</feature>
<dbReference type="GO" id="GO:0061630">
    <property type="term" value="F:ubiquitin protein ligase activity"/>
    <property type="evidence" value="ECO:0007669"/>
    <property type="project" value="TreeGrafter"/>
</dbReference>
<dbReference type="AlphaFoldDB" id="A0A8B6ECR5"/>
<evidence type="ECO:0000256" key="1">
    <source>
        <dbReference type="PROSITE-ProRule" id="PRU00024"/>
    </source>
</evidence>
<dbReference type="PANTHER" id="PTHR25462">
    <property type="entry name" value="BONUS, ISOFORM C-RELATED"/>
    <property type="match status" value="1"/>
</dbReference>
<evidence type="ECO:0000256" key="3">
    <source>
        <dbReference type="SAM" id="SignalP"/>
    </source>
</evidence>
<evidence type="ECO:0000256" key="2">
    <source>
        <dbReference type="SAM" id="Coils"/>
    </source>
</evidence>
<accession>A0A8B6ECR5</accession>
<gene>
    <name evidence="5" type="ORF">MGAL_10B005047</name>
</gene>
<keyword evidence="6" id="KW-1185">Reference proteome</keyword>
<dbReference type="Proteomes" id="UP000596742">
    <property type="component" value="Unassembled WGS sequence"/>
</dbReference>
<name>A0A8B6ECR5_MYTGA</name>
<dbReference type="EMBL" id="UYJE01004908">
    <property type="protein sequence ID" value="VDI32436.1"/>
    <property type="molecule type" value="Genomic_DNA"/>
</dbReference>
<sequence>MSLDVSMMATSLITLCAVCEGQSITQEAIKWCPDCDEAYCFNCLKHHGIAKATRNHSVIAIADYRELPPFIFEMKMECGVHRARYQLYCKKHECPCCIKCIDSEHRKCEDLLPLEDVVSGSKSSAALADLEERLGDLKQFFKNILNEKEEHSTEITKTYKKIENEIRQFRIKLDKRLDELETDLLKSLIDLEKGVKKGIVIVSDKLKTNEEKTLNLLNGITSMKHHASDLQVFFAIKEIEKEVEIEEHKAEELANNEELNIQTFSLTFNSKLPNLVATTESFGKISTKYLQSKIVYQRTKQKQAQIILENSIEKDLMLKNTFRVRRENYNWCGGTLVLPNNKVLLLEVPVYLYNRKIGEKWTELDDDSCEAYLVVLNQDGSLDRKVRVSSWSYSIAAINSKTVAVTSSRHPKIVIVNLQNKSVQKTINTKYPCYGIEYFNESLVYSCGENGIEMRNLISGKVTKLKIGNKTMYEHIAIHNEKIYISECWGHNGITCYDMAGNLIWRWEDNEVVGGISDLTVDKNSYVYGIGTNSTHLVIIFPNGRQSKYVSIKDNLRMLNLRSIACCQQSNNLYVTDDFLNTRIYEIN</sequence>
<dbReference type="EMBL" id="UYJE01004908">
    <property type="protein sequence ID" value="VDI32435.1"/>
    <property type="molecule type" value="Genomic_DNA"/>
</dbReference>
<dbReference type="Pfam" id="PF22586">
    <property type="entry name" value="ANCHR-like_BBOX"/>
    <property type="match status" value="1"/>
</dbReference>
<organism evidence="5 6">
    <name type="scientific">Mytilus galloprovincialis</name>
    <name type="common">Mediterranean mussel</name>
    <dbReference type="NCBI Taxonomy" id="29158"/>
    <lineage>
        <taxon>Eukaryota</taxon>
        <taxon>Metazoa</taxon>
        <taxon>Spiralia</taxon>
        <taxon>Lophotrochozoa</taxon>
        <taxon>Mollusca</taxon>
        <taxon>Bivalvia</taxon>
        <taxon>Autobranchia</taxon>
        <taxon>Pteriomorphia</taxon>
        <taxon>Mytilida</taxon>
        <taxon>Mytiloidea</taxon>
        <taxon>Mytilidae</taxon>
        <taxon>Mytilinae</taxon>
        <taxon>Mytilus</taxon>
    </lineage>
</organism>
<dbReference type="CDD" id="cd19757">
    <property type="entry name" value="Bbox1"/>
    <property type="match status" value="1"/>
</dbReference>
<feature type="chain" id="PRO_5035696462" description="B box-type domain-containing protein" evidence="3">
    <location>
        <begin position="22"/>
        <end position="588"/>
    </location>
</feature>
<feature type="signal peptide" evidence="3">
    <location>
        <begin position="1"/>
        <end position="21"/>
    </location>
</feature>
<dbReference type="InterPro" id="IPR000315">
    <property type="entry name" value="Znf_B-box"/>
</dbReference>
<evidence type="ECO:0000313" key="5">
    <source>
        <dbReference type="EMBL" id="VDI32436.1"/>
    </source>
</evidence>
<evidence type="ECO:0000313" key="6">
    <source>
        <dbReference type="Proteomes" id="UP000596742"/>
    </source>
</evidence>